<evidence type="ECO:0000256" key="4">
    <source>
        <dbReference type="ARBA" id="ARBA00023242"/>
    </source>
</evidence>
<accession>A0A2I4F199</accession>
<dbReference type="InterPro" id="IPR014476">
    <property type="entry name" value="AHL15-29"/>
</dbReference>
<evidence type="ECO:0000256" key="3">
    <source>
        <dbReference type="ARBA" id="ARBA00023163"/>
    </source>
</evidence>
<proteinExistence type="predicted"/>
<feature type="compositionally biased region" description="Low complexity" evidence="5">
    <location>
        <begin position="37"/>
        <end position="48"/>
    </location>
</feature>
<feature type="compositionally biased region" description="Basic and acidic residues" evidence="5">
    <location>
        <begin position="15"/>
        <end position="29"/>
    </location>
</feature>
<organism evidence="6 7">
    <name type="scientific">Juglans regia</name>
    <name type="common">English walnut</name>
    <dbReference type="NCBI Taxonomy" id="51240"/>
    <lineage>
        <taxon>Eukaryota</taxon>
        <taxon>Viridiplantae</taxon>
        <taxon>Streptophyta</taxon>
        <taxon>Embryophyta</taxon>
        <taxon>Tracheophyta</taxon>
        <taxon>Spermatophyta</taxon>
        <taxon>Magnoliopsida</taxon>
        <taxon>eudicotyledons</taxon>
        <taxon>Gunneridae</taxon>
        <taxon>Pentapetalae</taxon>
        <taxon>rosids</taxon>
        <taxon>fabids</taxon>
        <taxon>Fagales</taxon>
        <taxon>Juglandaceae</taxon>
        <taxon>Juglans</taxon>
    </lineage>
</organism>
<dbReference type="Proteomes" id="UP000235220">
    <property type="component" value="Chromosome 14"/>
</dbReference>
<dbReference type="Gramene" id="Jr14_18630_p1">
    <property type="protein sequence ID" value="cds.Jr14_18630_p1"/>
    <property type="gene ID" value="Jr14_18630"/>
</dbReference>
<dbReference type="GeneID" id="108994602"/>
<evidence type="ECO:0000313" key="7">
    <source>
        <dbReference type="RefSeq" id="XP_018825424.1"/>
    </source>
</evidence>
<name>A0A2I4F199_JUGRE</name>
<sequence>MADYSGGISLPQGRDLFHTSDDESSEHSPRTVPILPATAAGHGSSSSSKPKKTRGTSTAACGTEFGSIPEISKKPRGRPPGSKNKPKPPIVITKGCDSAAMKPVILEISAGSDVVETVMQFANRQHVGISVLSGSGSVSNVTLRHPVSHTPSLTLHGPFNLLSLSGSYLGYPTPTCSTKQLSSSSCLSGAVSFASCSSFGICLAGAQGQVFGGIVGGEVIAASLVVVVVATYTSPAYQRLPGEADESEDDQAKANIDCSGAGTGNGSESCTSSNAMSVSIYSVGSPTPLRQIAPDVML</sequence>
<dbReference type="OrthoDB" id="1911285at2759"/>
<dbReference type="RefSeq" id="XP_018825424.1">
    <property type="nucleotide sequence ID" value="XM_018969879.2"/>
</dbReference>
<dbReference type="CDD" id="cd11378">
    <property type="entry name" value="DUF296"/>
    <property type="match status" value="1"/>
</dbReference>
<gene>
    <name evidence="7" type="primary">LOC108994602</name>
</gene>
<dbReference type="PANTHER" id="PTHR31100">
    <property type="entry name" value="AT-HOOK MOTIF NUCLEAR-LOCALIZED PROTEIN 15"/>
    <property type="match status" value="1"/>
</dbReference>
<keyword evidence="3" id="KW-0804">Transcription</keyword>
<keyword evidence="4" id="KW-0539">Nucleus</keyword>
<feature type="region of interest" description="Disordered" evidence="5">
    <location>
        <begin position="240"/>
        <end position="270"/>
    </location>
</feature>
<protein>
    <submittedName>
        <fullName evidence="7">AT-hook motif nuclear-localized protein 28-like</fullName>
    </submittedName>
</protein>
<dbReference type="KEGG" id="jre:108994602"/>
<evidence type="ECO:0000256" key="5">
    <source>
        <dbReference type="SAM" id="MobiDB-lite"/>
    </source>
</evidence>
<keyword evidence="6" id="KW-1185">Reference proteome</keyword>
<dbReference type="Pfam" id="PF03479">
    <property type="entry name" value="PCC"/>
    <property type="match status" value="1"/>
</dbReference>
<dbReference type="PANTHER" id="PTHR31100:SF63">
    <property type="entry name" value="AT-HOOK MOTIF NUCLEAR-LOCALIZED PROTEIN"/>
    <property type="match status" value="1"/>
</dbReference>
<dbReference type="GO" id="GO:0003700">
    <property type="term" value="F:DNA-binding transcription factor activity"/>
    <property type="evidence" value="ECO:0000318"/>
    <property type="project" value="GO_Central"/>
</dbReference>
<dbReference type="AlphaFoldDB" id="A0A2I4F199"/>
<dbReference type="Gene3D" id="3.30.1330.80">
    <property type="entry name" value="Hypothetical protein, similar to alpha- acetolactate decarboxylase, domain 2"/>
    <property type="match status" value="1"/>
</dbReference>
<evidence type="ECO:0000313" key="6">
    <source>
        <dbReference type="Proteomes" id="UP000235220"/>
    </source>
</evidence>
<feature type="region of interest" description="Disordered" evidence="5">
    <location>
        <begin position="1"/>
        <end position="93"/>
    </location>
</feature>
<keyword evidence="1" id="KW-0805">Transcription regulation</keyword>
<dbReference type="SUPFAM" id="SSF117856">
    <property type="entry name" value="AF0104/ALDC/Ptd012-like"/>
    <property type="match status" value="1"/>
</dbReference>
<dbReference type="GO" id="GO:0005634">
    <property type="term" value="C:nucleus"/>
    <property type="evidence" value="ECO:0000318"/>
    <property type="project" value="GO_Central"/>
</dbReference>
<evidence type="ECO:0000256" key="1">
    <source>
        <dbReference type="ARBA" id="ARBA00023015"/>
    </source>
</evidence>
<dbReference type="GO" id="GO:0003680">
    <property type="term" value="F:minor groove of adenine-thymine-rich DNA binding"/>
    <property type="evidence" value="ECO:0000318"/>
    <property type="project" value="GO_Central"/>
</dbReference>
<keyword evidence="2" id="KW-0238">DNA-binding</keyword>
<evidence type="ECO:0000256" key="2">
    <source>
        <dbReference type="ARBA" id="ARBA00023125"/>
    </source>
</evidence>
<dbReference type="InterPro" id="IPR005175">
    <property type="entry name" value="PPC_dom"/>
</dbReference>
<reference evidence="7" key="1">
    <citation type="submission" date="2025-08" db="UniProtKB">
        <authorList>
            <consortium name="RefSeq"/>
        </authorList>
    </citation>
    <scope>IDENTIFICATION</scope>
    <source>
        <tissue evidence="7">Leaves</tissue>
    </source>
</reference>
<dbReference type="PROSITE" id="PS51742">
    <property type="entry name" value="PPC"/>
    <property type="match status" value="1"/>
</dbReference>